<feature type="coiled-coil region" evidence="2">
    <location>
        <begin position="50"/>
        <end position="138"/>
    </location>
</feature>
<evidence type="ECO:0000313" key="5">
    <source>
        <dbReference type="Ensembl" id="ENSAPOP00000008807.1"/>
    </source>
</evidence>
<dbReference type="RefSeq" id="XP_022053707.1">
    <property type="nucleotide sequence ID" value="XM_022198015.2"/>
</dbReference>
<accession>A0A3Q1EYA4</accession>
<evidence type="ECO:0000313" key="6">
    <source>
        <dbReference type="Proteomes" id="UP000257200"/>
    </source>
</evidence>
<dbReference type="GeneID" id="110953821"/>
<evidence type="ECO:0000256" key="3">
    <source>
        <dbReference type="SAM" id="MobiDB-lite"/>
    </source>
</evidence>
<dbReference type="PANTHER" id="PTHR21683">
    <property type="entry name" value="COILED-COIL DOMAIN-CONTAINING PROTEIN 42 LIKE-2-LIKE-RELATED"/>
    <property type="match status" value="1"/>
</dbReference>
<feature type="coiled-coil region" evidence="2">
    <location>
        <begin position="175"/>
        <end position="209"/>
    </location>
</feature>
<feature type="region of interest" description="Disordered" evidence="3">
    <location>
        <begin position="299"/>
        <end position="329"/>
    </location>
</feature>
<dbReference type="Ensembl" id="ENSAPOT00000002619.1">
    <property type="protein sequence ID" value="ENSAPOP00000008807.1"/>
    <property type="gene ID" value="ENSAPOG00000010994.1"/>
</dbReference>
<dbReference type="CTD" id="387885"/>
<dbReference type="AlphaFoldDB" id="A0A3Q1EYA4"/>
<dbReference type="Pfam" id="PF13863">
    <property type="entry name" value="DUF4200"/>
    <property type="match status" value="1"/>
</dbReference>
<reference evidence="5" key="1">
    <citation type="submission" date="2025-08" db="UniProtKB">
        <authorList>
            <consortium name="Ensembl"/>
        </authorList>
    </citation>
    <scope>IDENTIFICATION</scope>
</reference>
<evidence type="ECO:0000259" key="4">
    <source>
        <dbReference type="Pfam" id="PF13863"/>
    </source>
</evidence>
<dbReference type="Proteomes" id="UP000257200">
    <property type="component" value="Unplaced"/>
</dbReference>
<proteinExistence type="predicted"/>
<sequence>MSENHQRQQKVVSWESMRGEPLSELLTVRVAGGRDWSCVLFELQSKERETEELRVKYKERKQVLENLEERSEELQKKIKEVQKLHLSFNAFLKDEDAAQTAKKAEKERKEVLQKEAEIKRLKEECAEVNERKQKLQRQVHRQHVYRQCMERVCEKTKFEHVQALTGHLESLLHFRQQLYQRENKAQEQVDQQRKALLSLENQLKLLRLQQSNQLSQLQTKLEKTHSEALTWERRWNCIQETAAKKTLKLGQIKMVSLNLYETTGGSFEGEEGVDMNDTEKQLDQVKMFFEDHSDIVRQHQTPLQRRNDGQKQDQAKKSHQTQYKKKNRF</sequence>
<keyword evidence="6" id="KW-1185">Reference proteome</keyword>
<name>A0A3Q1EYA4_9TELE</name>
<protein>
    <submittedName>
        <fullName evidence="5">Cilia and flagella associated protein 73</fullName>
    </submittedName>
</protein>
<dbReference type="GO" id="GO:0005856">
    <property type="term" value="C:cytoskeleton"/>
    <property type="evidence" value="ECO:0007669"/>
    <property type="project" value="UniProtKB-ARBA"/>
</dbReference>
<feature type="compositionally biased region" description="Basic residues" evidence="3">
    <location>
        <begin position="317"/>
        <end position="329"/>
    </location>
</feature>
<dbReference type="GeneTree" id="ENSGT00940000167956"/>
<evidence type="ECO:0000256" key="2">
    <source>
        <dbReference type="SAM" id="Coils"/>
    </source>
</evidence>
<dbReference type="OrthoDB" id="10264298at2759"/>
<evidence type="ECO:0000256" key="1">
    <source>
        <dbReference type="ARBA" id="ARBA00023054"/>
    </source>
</evidence>
<organism evidence="5 6">
    <name type="scientific">Acanthochromis polyacanthus</name>
    <name type="common">spiny chromis</name>
    <dbReference type="NCBI Taxonomy" id="80966"/>
    <lineage>
        <taxon>Eukaryota</taxon>
        <taxon>Metazoa</taxon>
        <taxon>Chordata</taxon>
        <taxon>Craniata</taxon>
        <taxon>Vertebrata</taxon>
        <taxon>Euteleostomi</taxon>
        <taxon>Actinopterygii</taxon>
        <taxon>Neopterygii</taxon>
        <taxon>Teleostei</taxon>
        <taxon>Neoteleostei</taxon>
        <taxon>Acanthomorphata</taxon>
        <taxon>Ovalentaria</taxon>
        <taxon>Pomacentridae</taxon>
        <taxon>Acanthochromis</taxon>
    </lineage>
</organism>
<dbReference type="InParanoid" id="A0A3Q1EYA4"/>
<keyword evidence="1 2" id="KW-0175">Coiled coil</keyword>
<dbReference type="PANTHER" id="PTHR21683:SF2">
    <property type="entry name" value="COILED-COIL DOMAIN-CONTAINING PROTEIN 42 LIKE-2-LIKE"/>
    <property type="match status" value="1"/>
</dbReference>
<reference evidence="5" key="2">
    <citation type="submission" date="2025-09" db="UniProtKB">
        <authorList>
            <consortium name="Ensembl"/>
        </authorList>
    </citation>
    <scope>IDENTIFICATION</scope>
</reference>
<dbReference type="InterPro" id="IPR025252">
    <property type="entry name" value="DUF4200"/>
</dbReference>
<dbReference type="InterPro" id="IPR051147">
    <property type="entry name" value="CFAP_domain-containing"/>
</dbReference>
<feature type="domain" description="DUF4200" evidence="4">
    <location>
        <begin position="50"/>
        <end position="155"/>
    </location>
</feature>
<dbReference type="STRING" id="80966.ENSAPOP00000008807"/>
<feature type="compositionally biased region" description="Basic and acidic residues" evidence="3">
    <location>
        <begin position="305"/>
        <end position="316"/>
    </location>
</feature>